<dbReference type="RefSeq" id="WP_354471073.1">
    <property type="nucleotide sequence ID" value="NZ_JBEPSB010000002.1"/>
</dbReference>
<dbReference type="EMBL" id="JBEPSB010000002">
    <property type="protein sequence ID" value="MET4559805.1"/>
    <property type="molecule type" value="Genomic_DNA"/>
</dbReference>
<dbReference type="Proteomes" id="UP001549363">
    <property type="component" value="Unassembled WGS sequence"/>
</dbReference>
<keyword evidence="1" id="KW-0378">Hydrolase</keyword>
<dbReference type="Gene3D" id="3.10.450.50">
    <property type="match status" value="1"/>
</dbReference>
<protein>
    <recommendedName>
        <fullName evidence="2">TcaA protein NTF2-like domain-containing protein</fullName>
    </recommendedName>
</protein>
<proteinExistence type="predicted"/>
<dbReference type="InterPro" id="IPR009003">
    <property type="entry name" value="Peptidase_S1_PA"/>
</dbReference>
<evidence type="ECO:0000313" key="4">
    <source>
        <dbReference type="Proteomes" id="UP001549363"/>
    </source>
</evidence>
<organism evidence="3 4">
    <name type="scientific">Lysinibacillus parviboronicapiens</name>
    <dbReference type="NCBI Taxonomy" id="436516"/>
    <lineage>
        <taxon>Bacteria</taxon>
        <taxon>Bacillati</taxon>
        <taxon>Bacillota</taxon>
        <taxon>Bacilli</taxon>
        <taxon>Bacillales</taxon>
        <taxon>Bacillaceae</taxon>
        <taxon>Lysinibacillus</taxon>
    </lineage>
</organism>
<dbReference type="InterPro" id="IPR043504">
    <property type="entry name" value="Peptidase_S1_PA_chymotrypsin"/>
</dbReference>
<evidence type="ECO:0000259" key="2">
    <source>
        <dbReference type="Pfam" id="PF22819"/>
    </source>
</evidence>
<dbReference type="Pfam" id="PF22819">
    <property type="entry name" value="TcaA_5th"/>
    <property type="match status" value="1"/>
</dbReference>
<name>A0ABV2PFX8_9BACI</name>
<keyword evidence="4" id="KW-1185">Reference proteome</keyword>
<comment type="caution">
    <text evidence="3">The sequence shown here is derived from an EMBL/GenBank/DDBJ whole genome shotgun (WGS) entry which is preliminary data.</text>
</comment>
<keyword evidence="1" id="KW-0645">Protease</keyword>
<dbReference type="InterPro" id="IPR054528">
    <property type="entry name" value="TcaA_5th"/>
</dbReference>
<sequence length="383" mass="42517">MIEKRKDAYIESFGERMRKKMLILGAASLLLTGCGDQSVAEMFKSEKAQVKTEKAVSNSEQKIVPEVKVVGENGTGAGIIVKKEPNMLYIVTNGALVASKPAALVKLSNEKLVAADVYYMSTAHNIAILQVKYKASVNVPVVYSGELNKLAVYVDGLPHTINKYSDKIAAYYVDVDEELPLGSPVMAAQNGEIVGIYYNRQHNGVSQPYILPFKDIVQLLDEWIADGMKAKERLSQSKNLYSYIEEGDKEAVKQMIEKYGKNIFAYNSDEVKIFIDTFHEHLKAAVTINDASVMKNITGAEDLQSTLDSMVAYYASKNAKIHFSNTTIKSIDMVGQNIVVRAKTEYVLTNSAGQEALANSLMKYEIFKNEQGEYKLIRLTAEE</sequence>
<dbReference type="Gene3D" id="2.40.10.10">
    <property type="entry name" value="Trypsin-like serine proteases"/>
    <property type="match status" value="1"/>
</dbReference>
<evidence type="ECO:0000313" key="3">
    <source>
        <dbReference type="EMBL" id="MET4559805.1"/>
    </source>
</evidence>
<accession>A0ABV2PFX8</accession>
<dbReference type="SUPFAM" id="SSF50494">
    <property type="entry name" value="Trypsin-like serine proteases"/>
    <property type="match status" value="1"/>
</dbReference>
<dbReference type="PROSITE" id="PS51257">
    <property type="entry name" value="PROKAR_LIPOPROTEIN"/>
    <property type="match status" value="1"/>
</dbReference>
<reference evidence="3 4" key="1">
    <citation type="submission" date="2024-06" db="EMBL/GenBank/DDBJ databases">
        <title>Sorghum-associated microbial communities from plants grown in Nebraska, USA.</title>
        <authorList>
            <person name="Schachtman D."/>
        </authorList>
    </citation>
    <scope>NUCLEOTIDE SEQUENCE [LARGE SCALE GENOMIC DNA]</scope>
    <source>
        <strain evidence="3 4">736</strain>
    </source>
</reference>
<keyword evidence="1" id="KW-0720">Serine protease</keyword>
<gene>
    <name evidence="3" type="ORF">ABIA69_000948</name>
</gene>
<feature type="domain" description="TcaA protein NTF2-like" evidence="2">
    <location>
        <begin position="269"/>
        <end position="379"/>
    </location>
</feature>
<evidence type="ECO:0000256" key="1">
    <source>
        <dbReference type="ARBA" id="ARBA00022825"/>
    </source>
</evidence>